<dbReference type="PANTHER" id="PTHR33091:SF83">
    <property type="entry name" value="SERINE PROTEASE INHIBITOR, POTATO INHIBITOR I-TYPE FAMILY PROTEIN-RELATED"/>
    <property type="match status" value="1"/>
</dbReference>
<comment type="caution">
    <text evidence="5">The sequence shown here is derived from an EMBL/GenBank/DDBJ whole genome shotgun (WGS) entry which is preliminary data.</text>
</comment>
<name>A0ABR2TDA3_9ROSI</name>
<keyword evidence="3" id="KW-0722">Serine protease inhibitor</keyword>
<dbReference type="InterPro" id="IPR036354">
    <property type="entry name" value="Prot_inh_pot1_sf"/>
</dbReference>
<comment type="similarity">
    <text evidence="1">Belongs to the protease inhibitor I13 (potato type I serine protease inhibitor) family.</text>
</comment>
<dbReference type="Proteomes" id="UP001396334">
    <property type="component" value="Unassembled WGS sequence"/>
</dbReference>
<feature type="region of interest" description="Disordered" evidence="4">
    <location>
        <begin position="1"/>
        <end position="25"/>
    </location>
</feature>
<evidence type="ECO:0000256" key="3">
    <source>
        <dbReference type="ARBA" id="ARBA00022900"/>
    </source>
</evidence>
<evidence type="ECO:0000256" key="2">
    <source>
        <dbReference type="ARBA" id="ARBA00022690"/>
    </source>
</evidence>
<dbReference type="Gene3D" id="3.30.10.10">
    <property type="entry name" value="Trypsin Inhibitor V, subunit A"/>
    <property type="match status" value="1"/>
</dbReference>
<evidence type="ECO:0000313" key="6">
    <source>
        <dbReference type="Proteomes" id="UP001396334"/>
    </source>
</evidence>
<evidence type="ECO:0000313" key="5">
    <source>
        <dbReference type="EMBL" id="KAK9035414.1"/>
    </source>
</evidence>
<proteinExistence type="inferred from homology"/>
<dbReference type="SUPFAM" id="SSF54654">
    <property type="entry name" value="CI-2 family of serine protease inhibitors"/>
    <property type="match status" value="1"/>
</dbReference>
<organism evidence="5 6">
    <name type="scientific">Hibiscus sabdariffa</name>
    <name type="common">roselle</name>
    <dbReference type="NCBI Taxonomy" id="183260"/>
    <lineage>
        <taxon>Eukaryota</taxon>
        <taxon>Viridiplantae</taxon>
        <taxon>Streptophyta</taxon>
        <taxon>Embryophyta</taxon>
        <taxon>Tracheophyta</taxon>
        <taxon>Spermatophyta</taxon>
        <taxon>Magnoliopsida</taxon>
        <taxon>eudicotyledons</taxon>
        <taxon>Gunneridae</taxon>
        <taxon>Pentapetalae</taxon>
        <taxon>rosids</taxon>
        <taxon>malvids</taxon>
        <taxon>Malvales</taxon>
        <taxon>Malvaceae</taxon>
        <taxon>Malvoideae</taxon>
        <taxon>Hibiscus</taxon>
    </lineage>
</organism>
<dbReference type="PANTHER" id="PTHR33091">
    <property type="entry name" value="PROTEIN, PUTATIVE, EXPRESSED-RELATED"/>
    <property type="match status" value="1"/>
</dbReference>
<sequence>MSETPAKKSWPQLVGTKGKSAKETIQKENSDLNVIVLKDGSATTRDFSGPTVSGFLSMKTGCNCGLRTQGSVLDRVSWQSLETAKLKLSEMIMDAG</sequence>
<dbReference type="PROSITE" id="PS00285">
    <property type="entry name" value="POTATO_INHIBITOR"/>
    <property type="match status" value="1"/>
</dbReference>
<evidence type="ECO:0000256" key="1">
    <source>
        <dbReference type="ARBA" id="ARBA00008210"/>
    </source>
</evidence>
<dbReference type="InterPro" id="IPR000864">
    <property type="entry name" value="Prot_inh_pot1"/>
</dbReference>
<dbReference type="EMBL" id="JBBPBN010000006">
    <property type="protein sequence ID" value="KAK9035414.1"/>
    <property type="molecule type" value="Genomic_DNA"/>
</dbReference>
<gene>
    <name evidence="5" type="ORF">V6N11_077454</name>
</gene>
<accession>A0ABR2TDA3</accession>
<keyword evidence="2" id="KW-0646">Protease inhibitor</keyword>
<keyword evidence="6" id="KW-1185">Reference proteome</keyword>
<reference evidence="5 6" key="1">
    <citation type="journal article" date="2024" name="G3 (Bethesda)">
        <title>Genome assembly of Hibiscus sabdariffa L. provides insights into metabolisms of medicinal natural products.</title>
        <authorList>
            <person name="Kim T."/>
        </authorList>
    </citation>
    <scope>NUCLEOTIDE SEQUENCE [LARGE SCALE GENOMIC DNA]</scope>
    <source>
        <strain evidence="5">TK-2024</strain>
        <tissue evidence="5">Old leaves</tissue>
    </source>
</reference>
<dbReference type="Pfam" id="PF00280">
    <property type="entry name" value="potato_inhibit"/>
    <property type="match status" value="1"/>
</dbReference>
<protein>
    <submittedName>
        <fullName evidence="5">Uncharacterized protein</fullName>
    </submittedName>
</protein>
<evidence type="ECO:0000256" key="4">
    <source>
        <dbReference type="SAM" id="MobiDB-lite"/>
    </source>
</evidence>